<dbReference type="Proteomes" id="UP000797356">
    <property type="component" value="Chromosome 6"/>
</dbReference>
<gene>
    <name evidence="2" type="ORF">COCNU_06G020620</name>
</gene>
<evidence type="ECO:0000256" key="1">
    <source>
        <dbReference type="SAM" id="MobiDB-lite"/>
    </source>
</evidence>
<name>A0A8K0N3Q2_COCNU</name>
<keyword evidence="3" id="KW-1185">Reference proteome</keyword>
<reference evidence="2" key="1">
    <citation type="journal article" date="2017" name="Gigascience">
        <title>The genome draft of coconut (Cocos nucifera).</title>
        <authorList>
            <person name="Xiao Y."/>
            <person name="Xu P."/>
            <person name="Fan H."/>
            <person name="Baudouin L."/>
            <person name="Xia W."/>
            <person name="Bocs S."/>
            <person name="Xu J."/>
            <person name="Li Q."/>
            <person name="Guo A."/>
            <person name="Zhou L."/>
            <person name="Li J."/>
            <person name="Wu Y."/>
            <person name="Ma Z."/>
            <person name="Armero A."/>
            <person name="Issali A.E."/>
            <person name="Liu N."/>
            <person name="Peng M."/>
            <person name="Yang Y."/>
        </authorList>
    </citation>
    <scope>NUCLEOTIDE SEQUENCE</scope>
    <source>
        <tissue evidence="2">Spear leaf of Hainan Tall coconut</tissue>
    </source>
</reference>
<feature type="compositionally biased region" description="Basic and acidic residues" evidence="1">
    <location>
        <begin position="1"/>
        <end position="10"/>
    </location>
</feature>
<dbReference type="AlphaFoldDB" id="A0A8K0N3Q2"/>
<evidence type="ECO:0000313" key="3">
    <source>
        <dbReference type="Proteomes" id="UP000797356"/>
    </source>
</evidence>
<sequence>MYVPKQDQKVLHRSTQKKKKNAKKIQMGNRTEKIPHSDRWDFTFQARESVGRSKPKPTRLPDNLSLPTSEYARVREG</sequence>
<accession>A0A8K0N3Q2</accession>
<proteinExistence type="predicted"/>
<protein>
    <submittedName>
        <fullName evidence="2">Uncharacterized protein</fullName>
    </submittedName>
</protein>
<feature type="compositionally biased region" description="Basic residues" evidence="1">
    <location>
        <begin position="11"/>
        <end position="23"/>
    </location>
</feature>
<comment type="caution">
    <text evidence="2">The sequence shown here is derived from an EMBL/GenBank/DDBJ whole genome shotgun (WGS) entry which is preliminary data.</text>
</comment>
<organism evidence="2 3">
    <name type="scientific">Cocos nucifera</name>
    <name type="common">Coconut palm</name>
    <dbReference type="NCBI Taxonomy" id="13894"/>
    <lineage>
        <taxon>Eukaryota</taxon>
        <taxon>Viridiplantae</taxon>
        <taxon>Streptophyta</taxon>
        <taxon>Embryophyta</taxon>
        <taxon>Tracheophyta</taxon>
        <taxon>Spermatophyta</taxon>
        <taxon>Magnoliopsida</taxon>
        <taxon>Liliopsida</taxon>
        <taxon>Arecaceae</taxon>
        <taxon>Arecoideae</taxon>
        <taxon>Cocoseae</taxon>
        <taxon>Attaleinae</taxon>
        <taxon>Cocos</taxon>
    </lineage>
</organism>
<evidence type="ECO:0000313" key="2">
    <source>
        <dbReference type="EMBL" id="KAG1348233.1"/>
    </source>
</evidence>
<feature type="region of interest" description="Disordered" evidence="1">
    <location>
        <begin position="1"/>
        <end position="77"/>
    </location>
</feature>
<feature type="compositionally biased region" description="Basic and acidic residues" evidence="1">
    <location>
        <begin position="30"/>
        <end position="41"/>
    </location>
</feature>
<dbReference type="EMBL" id="CM017877">
    <property type="protein sequence ID" value="KAG1348233.1"/>
    <property type="molecule type" value="Genomic_DNA"/>
</dbReference>
<reference evidence="2" key="2">
    <citation type="submission" date="2019-07" db="EMBL/GenBank/DDBJ databases">
        <authorList>
            <person name="Yang Y."/>
            <person name="Bocs S."/>
            <person name="Baudouin L."/>
        </authorList>
    </citation>
    <scope>NUCLEOTIDE SEQUENCE</scope>
    <source>
        <tissue evidence="2">Spear leaf of Hainan Tall coconut</tissue>
    </source>
</reference>